<protein>
    <submittedName>
        <fullName evidence="1">Uncharacterized protein</fullName>
    </submittedName>
</protein>
<organism evidence="1">
    <name type="scientific">marine sediment metagenome</name>
    <dbReference type="NCBI Taxonomy" id="412755"/>
    <lineage>
        <taxon>unclassified sequences</taxon>
        <taxon>metagenomes</taxon>
        <taxon>ecological metagenomes</taxon>
    </lineage>
</organism>
<proteinExistence type="predicted"/>
<name>X1ECZ0_9ZZZZ</name>
<comment type="caution">
    <text evidence="1">The sequence shown here is derived from an EMBL/GenBank/DDBJ whole genome shotgun (WGS) entry which is preliminary data.</text>
</comment>
<dbReference type="EMBL" id="BART01031975">
    <property type="protein sequence ID" value="GAH18235.1"/>
    <property type="molecule type" value="Genomic_DNA"/>
</dbReference>
<dbReference type="AlphaFoldDB" id="X1ECZ0"/>
<evidence type="ECO:0000313" key="1">
    <source>
        <dbReference type="EMBL" id="GAH18235.1"/>
    </source>
</evidence>
<accession>X1ECZ0</accession>
<dbReference type="Gene3D" id="1.10.12.10">
    <property type="entry name" value="Lyase 2-enoyl-coa Hydratase, Chain A, domain 2"/>
    <property type="match status" value="1"/>
</dbReference>
<gene>
    <name evidence="1" type="ORF">S01H4_55405</name>
</gene>
<dbReference type="InterPro" id="IPR014748">
    <property type="entry name" value="Enoyl-CoA_hydra_C"/>
</dbReference>
<sequence>MEFNICMALRALAETNEDIREGTKALVKKRAAAFKRRIYYV</sequence>
<reference evidence="1" key="1">
    <citation type="journal article" date="2014" name="Front. Microbiol.">
        <title>High frequency of phylogenetically diverse reductive dehalogenase-homologous genes in deep subseafloor sedimentary metagenomes.</title>
        <authorList>
            <person name="Kawai M."/>
            <person name="Futagami T."/>
            <person name="Toyoda A."/>
            <person name="Takaki Y."/>
            <person name="Nishi S."/>
            <person name="Hori S."/>
            <person name="Arai W."/>
            <person name="Tsubouchi T."/>
            <person name="Morono Y."/>
            <person name="Uchiyama I."/>
            <person name="Ito T."/>
            <person name="Fujiyama A."/>
            <person name="Inagaki F."/>
            <person name="Takami H."/>
        </authorList>
    </citation>
    <scope>NUCLEOTIDE SEQUENCE</scope>
    <source>
        <strain evidence="1">Expedition CK06-06</strain>
    </source>
</reference>